<organism evidence="1 2">
    <name type="scientific">Methanobrevibacter smithii DSM 2375</name>
    <dbReference type="NCBI Taxonomy" id="483214"/>
    <lineage>
        <taxon>Archaea</taxon>
        <taxon>Methanobacteriati</taxon>
        <taxon>Methanobacteriota</taxon>
        <taxon>Methanomada group</taxon>
        <taxon>Methanobacteria</taxon>
        <taxon>Methanobacteriales</taxon>
        <taxon>Methanobacteriaceae</taxon>
        <taxon>Methanobrevibacter</taxon>
    </lineage>
</organism>
<dbReference type="HOGENOM" id="CLU_3245425_0_0_2"/>
<dbReference type="EMBL" id="ABYW01000005">
    <property type="protein sequence ID" value="EEE41664.1"/>
    <property type="molecule type" value="Genomic_DNA"/>
</dbReference>
<evidence type="ECO:0000313" key="2">
    <source>
        <dbReference type="Proteomes" id="UP000003489"/>
    </source>
</evidence>
<gene>
    <name evidence="1" type="ORF">METSMIALI_00550</name>
</gene>
<evidence type="ECO:0000313" key="1">
    <source>
        <dbReference type="EMBL" id="EEE41664.1"/>
    </source>
</evidence>
<sequence length="42" mass="4814">MGFNSKIVNKCFKHFGNLCMWDLKVYSSAVGGGFHFIFKLIK</sequence>
<proteinExistence type="predicted"/>
<dbReference type="Proteomes" id="UP000003489">
    <property type="component" value="Unassembled WGS sequence"/>
</dbReference>
<protein>
    <submittedName>
        <fullName evidence="1">Uncharacterized protein</fullName>
    </submittedName>
</protein>
<accession>B9ADX4</accession>
<reference evidence="1 2" key="1">
    <citation type="submission" date="2008-10" db="EMBL/GenBank/DDBJ databases">
        <authorList>
            <person name="Fulton L."/>
            <person name="Clifton S."/>
            <person name="Fulton B."/>
            <person name="Xu J."/>
            <person name="Minx P."/>
            <person name="Pepin K.H."/>
            <person name="Johnson M."/>
            <person name="Bhonagiri V."/>
            <person name="Nash W.E."/>
            <person name="Mardis E.R."/>
            <person name="Wilson R.K."/>
        </authorList>
    </citation>
    <scope>NUCLEOTIDE SEQUENCE [LARGE SCALE GENOMIC DNA]</scope>
    <source>
        <strain evidence="1 2">DSM 2375</strain>
    </source>
</reference>
<name>B9ADX4_METSM</name>
<dbReference type="AlphaFoldDB" id="B9ADX4"/>
<comment type="caution">
    <text evidence="1">The sequence shown here is derived from an EMBL/GenBank/DDBJ whole genome shotgun (WGS) entry which is preliminary data.</text>
</comment>
<reference evidence="1 2" key="2">
    <citation type="submission" date="2008-11" db="EMBL/GenBank/DDBJ databases">
        <title>Draft genome sequence of Methanobrevibacter smithii (DSM 2375).</title>
        <authorList>
            <person name="Sudarsanam P."/>
            <person name="Ley R."/>
            <person name="Guruge J."/>
            <person name="Turnbaugh P.J."/>
            <person name="Mahowald M."/>
            <person name="Liep D."/>
            <person name="Gordon J."/>
        </authorList>
    </citation>
    <scope>NUCLEOTIDE SEQUENCE [LARGE SCALE GENOMIC DNA]</scope>
    <source>
        <strain evidence="1 2">DSM 2375</strain>
    </source>
</reference>